<accession>A0A840FZQ2</accession>
<protein>
    <submittedName>
        <fullName evidence="1">Fe-only nitrogenase accessory protein AnfO</fullName>
    </submittedName>
</protein>
<sequence length="252" mass="28043">MKIAAYLNPQGEVASLYEPGCFRLYQASAAGKGWLSAQEIPFVTDYARPLPEIKAALHAAIAGLDDCRTLLSAEVRGVLYSVLQEELGFRIWKSAGPLLLQLDSVRQKEAEHEAQKRFEIVAFAGKMLPTPMLVGDPRDGCFWIDLKEALNHESGQTSRQILIPFLERGQFRRLEVLCDHLPKWMTWEMERLDMSADSEEIDATGSGLRVTVYPRNTPEGRARKVGLLGAGPALLLPCPRERQNNGGRVIDA</sequence>
<dbReference type="NCBIfam" id="TIGR02940">
    <property type="entry name" value="anfO_nitrog"/>
    <property type="match status" value="1"/>
</dbReference>
<dbReference type="Proteomes" id="UP000587070">
    <property type="component" value="Unassembled WGS sequence"/>
</dbReference>
<dbReference type="EMBL" id="JACIGE010000001">
    <property type="protein sequence ID" value="MBB4245703.1"/>
    <property type="molecule type" value="Genomic_DNA"/>
</dbReference>
<dbReference type="InterPro" id="IPR014287">
    <property type="entry name" value="Nase_Fe-Fe_AnfO"/>
</dbReference>
<dbReference type="OrthoDB" id="200286at2"/>
<comment type="caution">
    <text evidence="1">The sequence shown here is derived from an EMBL/GenBank/DDBJ whole genome shotgun (WGS) entry which is preliminary data.</text>
</comment>
<dbReference type="AlphaFoldDB" id="A0A840FZQ2"/>
<dbReference type="Pfam" id="PF09582">
    <property type="entry name" value="AnfO_nitrog"/>
    <property type="match status" value="1"/>
</dbReference>
<gene>
    <name evidence="1" type="ORF">GGD90_000052</name>
</gene>
<evidence type="ECO:0000313" key="2">
    <source>
        <dbReference type="Proteomes" id="UP000587070"/>
    </source>
</evidence>
<reference evidence="1 2" key="1">
    <citation type="submission" date="2020-08" db="EMBL/GenBank/DDBJ databases">
        <title>Genome sequencing of Purple Non-Sulfur Bacteria from various extreme environments.</title>
        <authorList>
            <person name="Mayer M."/>
        </authorList>
    </citation>
    <scope>NUCLEOTIDE SEQUENCE [LARGE SCALE GENOMIC DNA]</scope>
    <source>
        <strain evidence="1 2">2761</strain>
    </source>
</reference>
<proteinExistence type="predicted"/>
<keyword evidence="2" id="KW-1185">Reference proteome</keyword>
<organism evidence="1 2">
    <name type="scientific">Rhodocyclus tenuis</name>
    <name type="common">Rhodospirillum tenue</name>
    <dbReference type="NCBI Taxonomy" id="1066"/>
    <lineage>
        <taxon>Bacteria</taxon>
        <taxon>Pseudomonadati</taxon>
        <taxon>Pseudomonadota</taxon>
        <taxon>Betaproteobacteria</taxon>
        <taxon>Rhodocyclales</taxon>
        <taxon>Rhodocyclaceae</taxon>
        <taxon>Rhodocyclus</taxon>
    </lineage>
</organism>
<dbReference type="RefSeq" id="WP_153117127.1">
    <property type="nucleotide sequence ID" value="NZ_JACIGE010000001.1"/>
</dbReference>
<evidence type="ECO:0000313" key="1">
    <source>
        <dbReference type="EMBL" id="MBB4245703.1"/>
    </source>
</evidence>
<name>A0A840FZQ2_RHOTE</name>